<proteinExistence type="predicted"/>
<gene>
    <name evidence="1" type="ORF">CFY87_04605</name>
</gene>
<dbReference type="EMBL" id="NLFK01000003">
    <property type="protein sequence ID" value="OZN25409.1"/>
    <property type="molecule type" value="Genomic_DNA"/>
</dbReference>
<sequence length="59" mass="6671">MGKTGNRRKTATTIALQKFGVYGEQLESIPQYLSCSLLSPLDVELTAEKGSNWRKIVWR</sequence>
<dbReference type="Proteomes" id="UP000215738">
    <property type="component" value="Unassembled WGS sequence"/>
</dbReference>
<keyword evidence="2" id="KW-1185">Reference proteome</keyword>
<reference evidence="1 2" key="1">
    <citation type="submission" date="2017-07" db="EMBL/GenBank/DDBJ databases">
        <title>Virulence factors identified in Actinobacillus seminis.</title>
        <authorList>
            <person name="Negrete-Abascal E."/>
            <person name="Vaca-Pacheco S."/>
            <person name="Montes-Garcia F."/>
            <person name="Leyto-Gil A.M."/>
            <person name="Fragoso-Garcia E."/>
            <person name="Carvente-Garcia R."/>
            <person name="Perez-Agueros S."/>
            <person name="Castelan-Sanchez H.G."/>
            <person name="Garcia-Molina A."/>
            <person name="Villamar T.E."/>
            <person name="Vazquez-Cruz C."/>
        </authorList>
    </citation>
    <scope>NUCLEOTIDE SEQUENCE [LARGE SCALE GENOMIC DNA]</scope>
    <source>
        <strain evidence="1 2">ATCC 15768</strain>
    </source>
</reference>
<comment type="caution">
    <text evidence="1">The sequence shown here is derived from an EMBL/GenBank/DDBJ whole genome shotgun (WGS) entry which is preliminary data.</text>
</comment>
<protein>
    <submittedName>
        <fullName evidence="1">Uncharacterized protein</fullName>
    </submittedName>
</protein>
<evidence type="ECO:0000313" key="1">
    <source>
        <dbReference type="EMBL" id="OZN25409.1"/>
    </source>
</evidence>
<evidence type="ECO:0000313" key="2">
    <source>
        <dbReference type="Proteomes" id="UP000215738"/>
    </source>
</evidence>
<organism evidence="1 2">
    <name type="scientific">Actinobacillus seminis</name>
    <dbReference type="NCBI Taxonomy" id="722"/>
    <lineage>
        <taxon>Bacteria</taxon>
        <taxon>Pseudomonadati</taxon>
        <taxon>Pseudomonadota</taxon>
        <taxon>Gammaproteobacteria</taxon>
        <taxon>Pasteurellales</taxon>
        <taxon>Pasteurellaceae</taxon>
        <taxon>Actinobacillus</taxon>
    </lineage>
</organism>
<accession>A0ABX4FNH5</accession>
<name>A0ABX4FNH5_9PAST</name>